<accession>A0ABS7YKD2</accession>
<feature type="signal peptide" evidence="2">
    <location>
        <begin position="1"/>
        <end position="22"/>
    </location>
</feature>
<evidence type="ECO:0000313" key="4">
    <source>
        <dbReference type="Proteomes" id="UP001199044"/>
    </source>
</evidence>
<dbReference type="RefSeq" id="WP_225250268.1">
    <property type="nucleotide sequence ID" value="NZ_CP152308.1"/>
</dbReference>
<dbReference type="Proteomes" id="UP001199044">
    <property type="component" value="Unassembled WGS sequence"/>
</dbReference>
<feature type="region of interest" description="Disordered" evidence="1">
    <location>
        <begin position="39"/>
        <end position="66"/>
    </location>
</feature>
<feature type="chain" id="PRO_5046504793" evidence="2">
    <location>
        <begin position="23"/>
        <end position="267"/>
    </location>
</feature>
<dbReference type="Pfam" id="PF11072">
    <property type="entry name" value="DUF2859"/>
    <property type="match status" value="1"/>
</dbReference>
<evidence type="ECO:0000313" key="3">
    <source>
        <dbReference type="EMBL" id="MCA2016140.1"/>
    </source>
</evidence>
<dbReference type="InterPro" id="IPR021300">
    <property type="entry name" value="Integr_conj_element_PFL4695"/>
</dbReference>
<proteinExistence type="predicted"/>
<keyword evidence="4" id="KW-1185">Reference proteome</keyword>
<comment type="caution">
    <text evidence="3">The sequence shown here is derived from an EMBL/GenBank/DDBJ whole genome shotgun (WGS) entry which is preliminary data.</text>
</comment>
<dbReference type="EMBL" id="JAIWIU010000048">
    <property type="protein sequence ID" value="MCA2016140.1"/>
    <property type="molecule type" value="Genomic_DNA"/>
</dbReference>
<sequence>MIKKPIHFLIIALSSASSWAHADNYATQDTEYDSVQYENSQFVSPNQKKHESTKEESLPTASNEDAKKEVFSQADRFNALLSASTKAVVSNRVNGEFQFVELNAPDDGETALDDLVTQDDLEDAEMEKRRLQAAEETLQTGKGLMTKAQLQAQTERIIFPVTTKMKPTKLPSRKISIDPDIAKTIQRPIAVIGTDEYSLEWYRINLGAIRRLGAVVVVTSIKNMQDFQMIKSFAPDIQMEPMDAENFLKIYGVSLYPIILTQQGALQ</sequence>
<reference evidence="4" key="1">
    <citation type="submission" date="2023-07" db="EMBL/GenBank/DDBJ databases">
        <title>Molecular identification of indigenous halophilic bacteria isolated from red sea cost, biodegradation of synthetic dyes and assessment of degraded metabolite toxicity.</title>
        <authorList>
            <person name="Chaieb K."/>
            <person name="Altayb H.N."/>
        </authorList>
    </citation>
    <scope>NUCLEOTIDE SEQUENCE [LARGE SCALE GENOMIC DNA]</scope>
    <source>
        <strain evidence="4">K20</strain>
    </source>
</reference>
<evidence type="ECO:0000256" key="1">
    <source>
        <dbReference type="SAM" id="MobiDB-lite"/>
    </source>
</evidence>
<organism evidence="3 4">
    <name type="scientific">Vibrio tritonius</name>
    <dbReference type="NCBI Taxonomy" id="1435069"/>
    <lineage>
        <taxon>Bacteria</taxon>
        <taxon>Pseudomonadati</taxon>
        <taxon>Pseudomonadota</taxon>
        <taxon>Gammaproteobacteria</taxon>
        <taxon>Vibrionales</taxon>
        <taxon>Vibrionaceae</taxon>
        <taxon>Vibrio</taxon>
    </lineage>
</organism>
<feature type="compositionally biased region" description="Basic and acidic residues" evidence="1">
    <location>
        <begin position="48"/>
        <end position="57"/>
    </location>
</feature>
<evidence type="ECO:0000256" key="2">
    <source>
        <dbReference type="SAM" id="SignalP"/>
    </source>
</evidence>
<gene>
    <name evidence="3" type="ORF">LDJ79_08460</name>
</gene>
<name>A0ABS7YKD2_9VIBR</name>
<keyword evidence="2" id="KW-0732">Signal</keyword>
<protein>
    <submittedName>
        <fullName evidence="3">DUF2859 domain-containing protein</fullName>
    </submittedName>
</protein>